<dbReference type="WBParaSite" id="JU765_v2.g13657.t1">
    <property type="protein sequence ID" value="JU765_v2.g13657.t1"/>
    <property type="gene ID" value="JU765_v2.g13657"/>
</dbReference>
<organism evidence="1 2">
    <name type="scientific">Panagrolaimus sp. JU765</name>
    <dbReference type="NCBI Taxonomy" id="591449"/>
    <lineage>
        <taxon>Eukaryota</taxon>
        <taxon>Metazoa</taxon>
        <taxon>Ecdysozoa</taxon>
        <taxon>Nematoda</taxon>
        <taxon>Chromadorea</taxon>
        <taxon>Rhabditida</taxon>
        <taxon>Tylenchina</taxon>
        <taxon>Panagrolaimomorpha</taxon>
        <taxon>Panagrolaimoidea</taxon>
        <taxon>Panagrolaimidae</taxon>
        <taxon>Panagrolaimus</taxon>
    </lineage>
</organism>
<accession>A0AC34Q789</accession>
<sequence length="183" mass="20707">MKRTVVLNVENRPVKLKLFERQPNEIIPRCVTPSFDSKKAAVLLFDMTRAATFDFSTGKIKPLERRYGPIPMALVANTSDNAEEVSRDDIKTLCEDKGITCHFISLAPVTGSFINLQTIEFPAQFDPFDSLMNPKTIFKQCGALLFVIDAQAEINDALKKMSHSIVRAYNINKNIRFEVCEDF</sequence>
<evidence type="ECO:0000313" key="2">
    <source>
        <dbReference type="WBParaSite" id="JU765_v2.g13657.t1"/>
    </source>
</evidence>
<evidence type="ECO:0000313" key="1">
    <source>
        <dbReference type="Proteomes" id="UP000887576"/>
    </source>
</evidence>
<name>A0AC34Q789_9BILA</name>
<dbReference type="Proteomes" id="UP000887576">
    <property type="component" value="Unplaced"/>
</dbReference>
<reference evidence="2" key="1">
    <citation type="submission" date="2022-11" db="UniProtKB">
        <authorList>
            <consortium name="WormBaseParasite"/>
        </authorList>
    </citation>
    <scope>IDENTIFICATION</scope>
</reference>
<protein>
    <submittedName>
        <fullName evidence="2">Uncharacterized protein</fullName>
    </submittedName>
</protein>
<proteinExistence type="predicted"/>